<dbReference type="Proteomes" id="UP000887540">
    <property type="component" value="Unplaced"/>
</dbReference>
<sequence length="186" mass="20948">MLNMEMDASFPKGWPYGSLMTIQWAGSLALIITLYVGSYWLGGTGFVIFSGWTSFFSILFIWLAHLFGLQRKTYQVGHGFVFIPFSLIAFFYSIIGILLFAISFLICFVSTFYSFRYAISVTFTYLISTIFCIMVGGSFAYFAILLYRACPNGNLRNLTQVIIEGDRTAAMTPNINDSTNPNRPPI</sequence>
<reference evidence="3" key="1">
    <citation type="submission" date="2022-11" db="UniProtKB">
        <authorList>
            <consortium name="WormBaseParasite"/>
        </authorList>
    </citation>
    <scope>IDENTIFICATION</scope>
</reference>
<evidence type="ECO:0000313" key="2">
    <source>
        <dbReference type="Proteomes" id="UP000887540"/>
    </source>
</evidence>
<feature type="transmembrane region" description="Helical" evidence="1">
    <location>
        <begin position="47"/>
        <end position="68"/>
    </location>
</feature>
<keyword evidence="2" id="KW-1185">Reference proteome</keyword>
<name>A0A914ED91_9BILA</name>
<feature type="transmembrane region" description="Helical" evidence="1">
    <location>
        <begin position="125"/>
        <end position="147"/>
    </location>
</feature>
<accession>A0A914ED91</accession>
<evidence type="ECO:0000256" key="1">
    <source>
        <dbReference type="SAM" id="Phobius"/>
    </source>
</evidence>
<evidence type="ECO:0000313" key="3">
    <source>
        <dbReference type="WBParaSite" id="ACRNAN_scaffold746.g22145.t1"/>
    </source>
</evidence>
<feature type="transmembrane region" description="Helical" evidence="1">
    <location>
        <begin position="21"/>
        <end position="41"/>
    </location>
</feature>
<dbReference type="WBParaSite" id="ACRNAN_scaffold746.g22145.t1">
    <property type="protein sequence ID" value="ACRNAN_scaffold746.g22145.t1"/>
    <property type="gene ID" value="ACRNAN_scaffold746.g22145"/>
</dbReference>
<keyword evidence="1" id="KW-1133">Transmembrane helix</keyword>
<protein>
    <submittedName>
        <fullName evidence="3">MARVEL domain-containing protein</fullName>
    </submittedName>
</protein>
<keyword evidence="1" id="KW-0812">Transmembrane</keyword>
<keyword evidence="1" id="KW-0472">Membrane</keyword>
<dbReference type="AlphaFoldDB" id="A0A914ED91"/>
<proteinExistence type="predicted"/>
<organism evidence="2 3">
    <name type="scientific">Acrobeloides nanus</name>
    <dbReference type="NCBI Taxonomy" id="290746"/>
    <lineage>
        <taxon>Eukaryota</taxon>
        <taxon>Metazoa</taxon>
        <taxon>Ecdysozoa</taxon>
        <taxon>Nematoda</taxon>
        <taxon>Chromadorea</taxon>
        <taxon>Rhabditida</taxon>
        <taxon>Tylenchina</taxon>
        <taxon>Cephalobomorpha</taxon>
        <taxon>Cephaloboidea</taxon>
        <taxon>Cephalobidae</taxon>
        <taxon>Acrobeloides</taxon>
    </lineage>
</organism>
<feature type="transmembrane region" description="Helical" evidence="1">
    <location>
        <begin position="80"/>
        <end position="113"/>
    </location>
</feature>